<feature type="transmembrane region" description="Helical" evidence="6">
    <location>
        <begin position="373"/>
        <end position="393"/>
    </location>
</feature>
<dbReference type="OrthoDB" id="9787026at2"/>
<proteinExistence type="predicted"/>
<evidence type="ECO:0000256" key="3">
    <source>
        <dbReference type="ARBA" id="ARBA00022692"/>
    </source>
</evidence>
<evidence type="ECO:0000313" key="8">
    <source>
        <dbReference type="EMBL" id="EOL41973.1"/>
    </source>
</evidence>
<dbReference type="PATRIC" id="fig|1158610.3.peg.2297"/>
<comment type="caution">
    <text evidence="8">The sequence shown here is derived from an EMBL/GenBank/DDBJ whole genome shotgun (WGS) entry which is preliminary data.</text>
</comment>
<dbReference type="Proteomes" id="UP000013785">
    <property type="component" value="Unassembled WGS sequence"/>
</dbReference>
<feature type="transmembrane region" description="Helical" evidence="6">
    <location>
        <begin position="310"/>
        <end position="335"/>
    </location>
</feature>
<feature type="transmembrane region" description="Helical" evidence="6">
    <location>
        <begin position="45"/>
        <end position="70"/>
    </location>
</feature>
<dbReference type="RefSeq" id="WP_010768965.1">
    <property type="nucleotide sequence ID" value="NZ_ASWE01000001.1"/>
</dbReference>
<keyword evidence="5 6" id="KW-0472">Membrane</keyword>
<feature type="transmembrane region" description="Helical" evidence="6">
    <location>
        <begin position="285"/>
        <end position="304"/>
    </location>
</feature>
<dbReference type="SUPFAM" id="SSF103473">
    <property type="entry name" value="MFS general substrate transporter"/>
    <property type="match status" value="1"/>
</dbReference>
<comment type="subcellular location">
    <subcellularLocation>
        <location evidence="1">Cell membrane</location>
        <topology evidence="1">Multi-pass membrane protein</topology>
    </subcellularLocation>
</comment>
<dbReference type="PANTHER" id="PTHR23508">
    <property type="entry name" value="CARBOXYLIC ACID TRANSPORTER PROTEIN HOMOLOG"/>
    <property type="match status" value="1"/>
</dbReference>
<dbReference type="STRING" id="154621.RV11_GL002690"/>
<feature type="transmembrane region" description="Helical" evidence="6">
    <location>
        <begin position="257"/>
        <end position="278"/>
    </location>
</feature>
<evidence type="ECO:0000256" key="2">
    <source>
        <dbReference type="ARBA" id="ARBA00022448"/>
    </source>
</evidence>
<dbReference type="Pfam" id="PF07690">
    <property type="entry name" value="MFS_1"/>
    <property type="match status" value="1"/>
</dbReference>
<feature type="transmembrane region" description="Helical" evidence="6">
    <location>
        <begin position="107"/>
        <end position="128"/>
    </location>
</feature>
<dbReference type="Gene3D" id="1.20.1250.20">
    <property type="entry name" value="MFS general substrate transporter like domains"/>
    <property type="match status" value="1"/>
</dbReference>
<accession>R3TLV2</accession>
<reference evidence="8 9" key="1">
    <citation type="submission" date="2013-02" db="EMBL/GenBank/DDBJ databases">
        <title>The Genome Sequence of Enterococcus phoeniculicola BAA-412.</title>
        <authorList>
            <consortium name="The Broad Institute Genome Sequencing Platform"/>
            <consortium name="The Broad Institute Genome Sequencing Center for Infectious Disease"/>
            <person name="Earl A.M."/>
            <person name="Gilmore M.S."/>
            <person name="Lebreton F."/>
            <person name="Walker B."/>
            <person name="Young S.K."/>
            <person name="Zeng Q."/>
            <person name="Gargeya S."/>
            <person name="Fitzgerald M."/>
            <person name="Haas B."/>
            <person name="Abouelleil A."/>
            <person name="Alvarado L."/>
            <person name="Arachchi H.M."/>
            <person name="Berlin A.M."/>
            <person name="Chapman S.B."/>
            <person name="Dewar J."/>
            <person name="Goldberg J."/>
            <person name="Griggs A."/>
            <person name="Gujja S."/>
            <person name="Hansen M."/>
            <person name="Howarth C."/>
            <person name="Imamovic A."/>
            <person name="Larimer J."/>
            <person name="McCowan C."/>
            <person name="Murphy C."/>
            <person name="Neiman D."/>
            <person name="Pearson M."/>
            <person name="Priest M."/>
            <person name="Roberts A."/>
            <person name="Saif S."/>
            <person name="Shea T."/>
            <person name="Sisk P."/>
            <person name="Sykes S."/>
            <person name="Wortman J."/>
            <person name="Nusbaum C."/>
            <person name="Birren B."/>
        </authorList>
    </citation>
    <scope>NUCLEOTIDE SEQUENCE [LARGE SCALE GENOMIC DNA]</scope>
    <source>
        <strain evidence="8 9">ATCC BAA-412</strain>
    </source>
</reference>
<evidence type="ECO:0000313" key="9">
    <source>
        <dbReference type="Proteomes" id="UP000013785"/>
    </source>
</evidence>
<dbReference type="GO" id="GO:0005886">
    <property type="term" value="C:plasma membrane"/>
    <property type="evidence" value="ECO:0007669"/>
    <property type="project" value="UniProtKB-SubCell"/>
</dbReference>
<feature type="transmembrane region" description="Helical" evidence="6">
    <location>
        <begin position="168"/>
        <end position="187"/>
    </location>
</feature>
<evidence type="ECO:0000259" key="7">
    <source>
        <dbReference type="PROSITE" id="PS50850"/>
    </source>
</evidence>
<feature type="transmembrane region" description="Helical" evidence="6">
    <location>
        <begin position="219"/>
        <end position="237"/>
    </location>
</feature>
<gene>
    <name evidence="8" type="ORF">UC3_02321</name>
</gene>
<dbReference type="AlphaFoldDB" id="R3TLV2"/>
<dbReference type="InterPro" id="IPR036259">
    <property type="entry name" value="MFS_trans_sf"/>
</dbReference>
<keyword evidence="2" id="KW-0813">Transport</keyword>
<sequence length="401" mass="42930">MELSNTSKTTKAQKNILFTAMSGLGLQSMSTMLLSFVLATMISDFGINGAAGGFISTITNIGMLVGGIIFGTLADRKGRVKIFVITVAIFSIATGGMAFANNIYLVYLFRFLVGVGGGGEYGVVMSMVADSFSSEKRGRVNSYVTISGQVGSIVAALAAALIIPMFGWRALFIFGALPIFLAIYAHFKLEESEEWRKEVLETQVKPSIKDLFTEGRASVTIRLTIMAIAQVAGYFGLMNWLPSILQQKIGLTVSGSSYWMIATIVGMSIGMLFFGQIMDKVGAKFAYALFLIASAIAVFIYSFADSGMAILLGGAAVGFFCNGMNAGYGAIVGNLYPSHIRATANNIIFNIGRAVGGFSSVFIGFFLDNYSLTIAMLFLSILYIISLLSVLSLKMKNNKGE</sequence>
<feature type="transmembrane region" description="Helical" evidence="6">
    <location>
        <begin position="140"/>
        <end position="162"/>
    </location>
</feature>
<dbReference type="InterPro" id="IPR011701">
    <property type="entry name" value="MFS"/>
</dbReference>
<organism evidence="8 9">
    <name type="scientific">Enterococcus phoeniculicola ATCC BAA-412</name>
    <dbReference type="NCBI Taxonomy" id="1158610"/>
    <lineage>
        <taxon>Bacteria</taxon>
        <taxon>Bacillati</taxon>
        <taxon>Bacillota</taxon>
        <taxon>Bacilli</taxon>
        <taxon>Lactobacillales</taxon>
        <taxon>Enterococcaceae</taxon>
        <taxon>Enterococcus</taxon>
    </lineage>
</organism>
<dbReference type="PROSITE" id="PS50850">
    <property type="entry name" value="MFS"/>
    <property type="match status" value="1"/>
</dbReference>
<feature type="transmembrane region" description="Helical" evidence="6">
    <location>
        <begin position="347"/>
        <end position="367"/>
    </location>
</feature>
<feature type="transmembrane region" description="Helical" evidence="6">
    <location>
        <begin position="82"/>
        <end position="101"/>
    </location>
</feature>
<keyword evidence="4 6" id="KW-1133">Transmembrane helix</keyword>
<keyword evidence="3 6" id="KW-0812">Transmembrane</keyword>
<dbReference type="eggNOG" id="COG2814">
    <property type="taxonomic scope" value="Bacteria"/>
</dbReference>
<dbReference type="InterPro" id="IPR020846">
    <property type="entry name" value="MFS_dom"/>
</dbReference>
<evidence type="ECO:0000256" key="5">
    <source>
        <dbReference type="ARBA" id="ARBA00023136"/>
    </source>
</evidence>
<feature type="transmembrane region" description="Helical" evidence="6">
    <location>
        <begin position="16"/>
        <end position="39"/>
    </location>
</feature>
<protein>
    <recommendedName>
        <fullName evidence="7">Major facilitator superfamily (MFS) profile domain-containing protein</fullName>
    </recommendedName>
</protein>
<dbReference type="PANTHER" id="PTHR23508:SF10">
    <property type="entry name" value="CARBOXYLIC ACID TRANSPORTER PROTEIN HOMOLOG"/>
    <property type="match status" value="1"/>
</dbReference>
<name>R3TLV2_9ENTE</name>
<dbReference type="HOGENOM" id="CLU_001265_46_6_9"/>
<evidence type="ECO:0000256" key="1">
    <source>
        <dbReference type="ARBA" id="ARBA00004651"/>
    </source>
</evidence>
<dbReference type="GO" id="GO:0046943">
    <property type="term" value="F:carboxylic acid transmembrane transporter activity"/>
    <property type="evidence" value="ECO:0007669"/>
    <property type="project" value="TreeGrafter"/>
</dbReference>
<keyword evidence="9" id="KW-1185">Reference proteome</keyword>
<evidence type="ECO:0000256" key="6">
    <source>
        <dbReference type="SAM" id="Phobius"/>
    </source>
</evidence>
<evidence type="ECO:0000256" key="4">
    <source>
        <dbReference type="ARBA" id="ARBA00022989"/>
    </source>
</evidence>
<dbReference type="EMBL" id="AJAT01000017">
    <property type="protein sequence ID" value="EOL41973.1"/>
    <property type="molecule type" value="Genomic_DNA"/>
</dbReference>
<feature type="domain" description="Major facilitator superfamily (MFS) profile" evidence="7">
    <location>
        <begin position="16"/>
        <end position="398"/>
    </location>
</feature>